<dbReference type="Pfam" id="PF07992">
    <property type="entry name" value="Pyr_redox_2"/>
    <property type="match status" value="1"/>
</dbReference>
<evidence type="ECO:0000256" key="3">
    <source>
        <dbReference type="ARBA" id="ARBA00023002"/>
    </source>
</evidence>
<evidence type="ECO:0000256" key="1">
    <source>
        <dbReference type="ARBA" id="ARBA00022630"/>
    </source>
</evidence>
<proteinExistence type="predicted"/>
<dbReference type="GO" id="GO:0019430">
    <property type="term" value="P:removal of superoxide radicals"/>
    <property type="evidence" value="ECO:0007669"/>
    <property type="project" value="InterPro"/>
</dbReference>
<organism evidence="7 8">
    <name type="scientific">Candidatus Marsarchaeota G2 archaeon OSP_D</name>
    <dbReference type="NCBI Taxonomy" id="1978157"/>
    <lineage>
        <taxon>Archaea</taxon>
        <taxon>Candidatus Marsarchaeota</taxon>
        <taxon>Candidatus Marsarchaeota group 2</taxon>
    </lineage>
</organism>
<keyword evidence="5" id="KW-0676">Redox-active center</keyword>
<dbReference type="InterPro" id="IPR036188">
    <property type="entry name" value="FAD/NAD-bd_sf"/>
</dbReference>
<dbReference type="InterPro" id="IPR008255">
    <property type="entry name" value="Pyr_nucl-diS_OxRdtase_2_AS"/>
</dbReference>
<dbReference type="PANTHER" id="PTHR48105">
    <property type="entry name" value="THIOREDOXIN REDUCTASE 1-RELATED-RELATED"/>
    <property type="match status" value="1"/>
</dbReference>
<evidence type="ECO:0000313" key="8">
    <source>
        <dbReference type="Proteomes" id="UP000240322"/>
    </source>
</evidence>
<dbReference type="GO" id="GO:0004791">
    <property type="term" value="F:thioredoxin-disulfide reductase (NADPH) activity"/>
    <property type="evidence" value="ECO:0007669"/>
    <property type="project" value="InterPro"/>
</dbReference>
<protein>
    <submittedName>
        <fullName evidence="7">Thioredoxin-disulfide reductase</fullName>
    </submittedName>
</protein>
<keyword evidence="3" id="KW-0560">Oxidoreductase</keyword>
<reference evidence="7 8" key="1">
    <citation type="submission" date="2017-04" db="EMBL/GenBank/DDBJ databases">
        <title>Novel microbial lineages endemic to geothermal iron-oxide mats fill important gaps in the evolutionary history of Archaea.</title>
        <authorList>
            <person name="Jay Z.J."/>
            <person name="Beam J.P."/>
            <person name="Dlakic M."/>
            <person name="Rusch D.B."/>
            <person name="Kozubal M.A."/>
            <person name="Inskeep W.P."/>
        </authorList>
    </citation>
    <scope>NUCLEOTIDE SEQUENCE [LARGE SCALE GENOMIC DNA]</scope>
    <source>
        <strain evidence="7">OSP_D</strain>
    </source>
</reference>
<dbReference type="Proteomes" id="UP000240322">
    <property type="component" value="Unassembled WGS sequence"/>
</dbReference>
<evidence type="ECO:0000256" key="4">
    <source>
        <dbReference type="ARBA" id="ARBA00023157"/>
    </source>
</evidence>
<dbReference type="SUPFAM" id="SSF51905">
    <property type="entry name" value="FAD/NAD(P)-binding domain"/>
    <property type="match status" value="1"/>
</dbReference>
<dbReference type="PRINTS" id="PR00368">
    <property type="entry name" value="FADPNR"/>
</dbReference>
<comment type="caution">
    <text evidence="7">The sequence shown here is derived from an EMBL/GenBank/DDBJ whole genome shotgun (WGS) entry which is preliminary data.</text>
</comment>
<accession>A0A2R6AV72</accession>
<name>A0A2R6AV72_9ARCH</name>
<dbReference type="PRINTS" id="PR00469">
    <property type="entry name" value="PNDRDTASEII"/>
</dbReference>
<dbReference type="PROSITE" id="PS00573">
    <property type="entry name" value="PYRIDINE_REDOX_2"/>
    <property type="match status" value="1"/>
</dbReference>
<dbReference type="Gene3D" id="3.50.50.60">
    <property type="entry name" value="FAD/NAD(P)-binding domain"/>
    <property type="match status" value="2"/>
</dbReference>
<dbReference type="AlphaFoldDB" id="A0A2R6AV72"/>
<feature type="domain" description="FAD/NAD(P)-binding" evidence="6">
    <location>
        <begin position="3"/>
        <end position="290"/>
    </location>
</feature>
<keyword evidence="2" id="KW-0274">FAD</keyword>
<evidence type="ECO:0000256" key="5">
    <source>
        <dbReference type="ARBA" id="ARBA00023284"/>
    </source>
</evidence>
<evidence type="ECO:0000259" key="6">
    <source>
        <dbReference type="Pfam" id="PF07992"/>
    </source>
</evidence>
<gene>
    <name evidence="7" type="ORF">B9Q03_07315</name>
</gene>
<evidence type="ECO:0000313" key="7">
    <source>
        <dbReference type="EMBL" id="PSN90238.1"/>
    </source>
</evidence>
<dbReference type="NCBIfam" id="TIGR01292">
    <property type="entry name" value="TRX_reduct"/>
    <property type="match status" value="1"/>
</dbReference>
<dbReference type="GO" id="GO:0005737">
    <property type="term" value="C:cytoplasm"/>
    <property type="evidence" value="ECO:0007669"/>
    <property type="project" value="InterPro"/>
</dbReference>
<evidence type="ECO:0000256" key="2">
    <source>
        <dbReference type="ARBA" id="ARBA00022827"/>
    </source>
</evidence>
<dbReference type="InterPro" id="IPR050097">
    <property type="entry name" value="Ferredoxin-NADP_redctase_2"/>
</dbReference>
<keyword evidence="4" id="KW-1015">Disulfide bond</keyword>
<keyword evidence="1" id="KW-0285">Flavoprotein</keyword>
<sequence length="314" mass="33895">MRNLVIIGSGPAGYTAAIYAARAQLEPLIFTGSSPGGQLMLTSEVENFPGFPDGVLGPDFMDALRRQAEKFGAQIVDEEVVGVDLRVHPFKISTNSRVEEALSVIVATGASAKWLGLPGEQRLRGKGVSGCAVCDGYFFRGRDVVVVGGGDSAMEDALFLTKYASHVTIVHRRREFRASKIMQRRVLTNPKISVILDSVVEDVLGTNKLEGVVVKNLVTGERTHLAVAGLFVAIGHEPNTKLFRGQLELGEKGYIRVYDQTTRTNVEGVFAAGDVRDPRYRQAVTAAGDGCKAAMDAEKYLESLAEKEGIRLPA</sequence>
<dbReference type="InterPro" id="IPR005982">
    <property type="entry name" value="Thioredox_Rdtase"/>
</dbReference>
<dbReference type="InterPro" id="IPR023753">
    <property type="entry name" value="FAD/NAD-binding_dom"/>
</dbReference>
<dbReference type="EMBL" id="NEXE01000068">
    <property type="protein sequence ID" value="PSN90238.1"/>
    <property type="molecule type" value="Genomic_DNA"/>
</dbReference>